<accession>A0ABX1C3Z7</accession>
<comment type="caution">
    <text evidence="2">The sequence shown here is derived from an EMBL/GenBank/DDBJ whole genome shotgun (WGS) entry which is preliminary data.</text>
</comment>
<feature type="compositionally biased region" description="Pro residues" evidence="1">
    <location>
        <begin position="229"/>
        <end position="239"/>
    </location>
</feature>
<keyword evidence="3" id="KW-1185">Reference proteome</keyword>
<feature type="region of interest" description="Disordered" evidence="1">
    <location>
        <begin position="199"/>
        <end position="428"/>
    </location>
</feature>
<organism evidence="2 3">
    <name type="scientific">Streptomyces zingiberis</name>
    <dbReference type="NCBI Taxonomy" id="2053010"/>
    <lineage>
        <taxon>Bacteria</taxon>
        <taxon>Bacillati</taxon>
        <taxon>Actinomycetota</taxon>
        <taxon>Actinomycetes</taxon>
        <taxon>Kitasatosporales</taxon>
        <taxon>Streptomycetaceae</taxon>
        <taxon>Streptomyces</taxon>
    </lineage>
</organism>
<protein>
    <submittedName>
        <fullName evidence="2">Uncharacterized protein</fullName>
    </submittedName>
</protein>
<dbReference type="Proteomes" id="UP000695264">
    <property type="component" value="Unassembled WGS sequence"/>
</dbReference>
<name>A0ABX1C3Z7_9ACTN</name>
<reference evidence="2 3" key="1">
    <citation type="submission" date="2020-03" db="EMBL/GenBank/DDBJ databases">
        <title>WGS of actinomycetes isolated from Thailand.</title>
        <authorList>
            <person name="Thawai C."/>
        </authorList>
    </citation>
    <scope>NUCLEOTIDE SEQUENCE [LARGE SCALE GENOMIC DNA]</scope>
    <source>
        <strain evidence="2 3">PLAI 1-29</strain>
    </source>
</reference>
<sequence>MLLLAAAPAGRHRLVDAASALPALAAVRPELLTGTGAARVVELVDPADPQVVLVRLRSAAAAPGPLLIHLIGQLTVDRKQQRPHLALARTTSATARYTALPWHWLSAELGHRRPGTTTVLADLVADSSAGERLPELLASLAVTGAAVYGAVTPPPERRTPAEPRYSRAVAELLRTATARPDPAELHDLAAARAGLPPGALLLTPRPTGAAGPGTPVSPVPPAAARQVPPSVPQPPPPFGAVPTPASRPGAHPDTGTPGAAPPAGERQDGHGSSGAPSAGDAVYAVLSPLTAQAAPAPGPSPVQPPPPVSPGGTPAGAAPAGAATAGAPAEAGGQARSADRERPFPPPAPRQEPGRETAAASHPAPDARPGTAQEPPAGAPAPAAPPAAPASPAAPAPGPPAPAPSPAEDPHPAILAAAHAGRHSEAAAMAAAWEQHAWRAHGPDSAEAVHWLEVRADLARLAGDPARSCELWLSAATARLSAGEEEAAADVVAAVDRAHHCWEQVRDGAAARGLSERLATLRRRVPGRRPGAVEALERRIEALSSASAS</sequence>
<evidence type="ECO:0000256" key="1">
    <source>
        <dbReference type="SAM" id="MobiDB-lite"/>
    </source>
</evidence>
<feature type="compositionally biased region" description="Pro residues" evidence="1">
    <location>
        <begin position="377"/>
        <end position="407"/>
    </location>
</feature>
<feature type="compositionally biased region" description="Low complexity" evidence="1">
    <location>
        <begin position="240"/>
        <end position="264"/>
    </location>
</feature>
<proteinExistence type="predicted"/>
<feature type="compositionally biased region" description="Pro residues" evidence="1">
    <location>
        <begin position="296"/>
        <end position="309"/>
    </location>
</feature>
<feature type="compositionally biased region" description="Low complexity" evidence="1">
    <location>
        <begin position="199"/>
        <end position="214"/>
    </location>
</feature>
<dbReference type="EMBL" id="JAATEN010000016">
    <property type="protein sequence ID" value="NJQ02647.1"/>
    <property type="molecule type" value="Genomic_DNA"/>
</dbReference>
<evidence type="ECO:0000313" key="3">
    <source>
        <dbReference type="Proteomes" id="UP000695264"/>
    </source>
</evidence>
<feature type="compositionally biased region" description="Low complexity" evidence="1">
    <location>
        <begin position="310"/>
        <end position="335"/>
    </location>
</feature>
<gene>
    <name evidence="2" type="ORF">HCK00_19395</name>
</gene>
<evidence type="ECO:0000313" key="2">
    <source>
        <dbReference type="EMBL" id="NJQ02647.1"/>
    </source>
</evidence>